<dbReference type="Proteomes" id="UP001274830">
    <property type="component" value="Unassembled WGS sequence"/>
</dbReference>
<dbReference type="GO" id="GO:0016747">
    <property type="term" value="F:acyltransferase activity, transferring groups other than amino-acyl groups"/>
    <property type="evidence" value="ECO:0007669"/>
    <property type="project" value="InterPro"/>
</dbReference>
<dbReference type="AlphaFoldDB" id="A0AAE1BYN8"/>
<evidence type="ECO:0000313" key="3">
    <source>
        <dbReference type="Proteomes" id="UP001274830"/>
    </source>
</evidence>
<dbReference type="Gene3D" id="3.40.630.30">
    <property type="match status" value="1"/>
</dbReference>
<comment type="caution">
    <text evidence="2">The sequence shown here is derived from an EMBL/GenBank/DDBJ whole genome shotgun (WGS) entry which is preliminary data.</text>
</comment>
<dbReference type="Pfam" id="PF00583">
    <property type="entry name" value="Acetyltransf_1"/>
    <property type="match status" value="1"/>
</dbReference>
<reference evidence="2" key="1">
    <citation type="submission" date="2023-07" db="EMBL/GenBank/DDBJ databases">
        <title>Black Yeasts Isolated from many extreme environments.</title>
        <authorList>
            <person name="Coleine C."/>
            <person name="Stajich J.E."/>
            <person name="Selbmann L."/>
        </authorList>
    </citation>
    <scope>NUCLEOTIDE SEQUENCE</scope>
    <source>
        <strain evidence="2">CCFEE 5485</strain>
    </source>
</reference>
<protein>
    <recommendedName>
        <fullName evidence="1">N-acetyltransferase domain-containing protein</fullName>
    </recommendedName>
</protein>
<sequence>MPFRQANLADIHHGAHIMATAFQDGPILGRYLHPYREQHPDGMYLYFLRKLRLAYARGLPDDILLVTYDVNSSDKEQQITGFAHWHRKRAELIPRSLHSTAILQATKAYNYLTSLIWPNLAIEPSRAGLFQQIDPFISHHWAGSRAEVWMLELIAVDPMTGKKGYGRQMLEWGMQRAKEDGLACSLIAGKGAVGFYRRCGFDIEVGTLTDEGGDDNPMRRAGVEGGTIMFYEP</sequence>
<name>A0AAE1BYN8_9PEZI</name>
<proteinExistence type="predicted"/>
<dbReference type="InterPro" id="IPR052523">
    <property type="entry name" value="Trichothecene_AcTrans"/>
</dbReference>
<dbReference type="PROSITE" id="PS51186">
    <property type="entry name" value="GNAT"/>
    <property type="match status" value="1"/>
</dbReference>
<gene>
    <name evidence="2" type="ORF">LTR78_007211</name>
</gene>
<accession>A0AAE1BYN8</accession>
<organism evidence="2 3">
    <name type="scientific">Recurvomyces mirabilis</name>
    <dbReference type="NCBI Taxonomy" id="574656"/>
    <lineage>
        <taxon>Eukaryota</taxon>
        <taxon>Fungi</taxon>
        <taxon>Dikarya</taxon>
        <taxon>Ascomycota</taxon>
        <taxon>Pezizomycotina</taxon>
        <taxon>Dothideomycetes</taxon>
        <taxon>Dothideomycetidae</taxon>
        <taxon>Mycosphaerellales</taxon>
        <taxon>Teratosphaeriaceae</taxon>
        <taxon>Recurvomyces</taxon>
    </lineage>
</organism>
<evidence type="ECO:0000259" key="1">
    <source>
        <dbReference type="PROSITE" id="PS51186"/>
    </source>
</evidence>
<dbReference type="InterPro" id="IPR000182">
    <property type="entry name" value="GNAT_dom"/>
</dbReference>
<dbReference type="SUPFAM" id="SSF55729">
    <property type="entry name" value="Acyl-CoA N-acyltransferases (Nat)"/>
    <property type="match status" value="1"/>
</dbReference>
<dbReference type="PANTHER" id="PTHR42791:SF16">
    <property type="entry name" value="N-ACETYLTRANSFERASE DOMAIN-CONTAINING PROTEIN"/>
    <property type="match status" value="1"/>
</dbReference>
<dbReference type="EMBL" id="JAUTXT010000029">
    <property type="protein sequence ID" value="KAK3672858.1"/>
    <property type="molecule type" value="Genomic_DNA"/>
</dbReference>
<dbReference type="PANTHER" id="PTHR42791">
    <property type="entry name" value="GNAT FAMILY ACETYLTRANSFERASE"/>
    <property type="match status" value="1"/>
</dbReference>
<dbReference type="InterPro" id="IPR016181">
    <property type="entry name" value="Acyl_CoA_acyltransferase"/>
</dbReference>
<dbReference type="CDD" id="cd04301">
    <property type="entry name" value="NAT_SF"/>
    <property type="match status" value="1"/>
</dbReference>
<feature type="domain" description="N-acetyltransferase" evidence="1">
    <location>
        <begin position="90"/>
        <end position="223"/>
    </location>
</feature>
<evidence type="ECO:0000313" key="2">
    <source>
        <dbReference type="EMBL" id="KAK3672858.1"/>
    </source>
</evidence>
<keyword evidence="3" id="KW-1185">Reference proteome</keyword>